<feature type="compositionally biased region" description="Basic and acidic residues" evidence="1">
    <location>
        <begin position="49"/>
        <end position="59"/>
    </location>
</feature>
<dbReference type="RefSeq" id="WP_184829685.1">
    <property type="nucleotide sequence ID" value="NZ_BMTK01000047.1"/>
</dbReference>
<reference evidence="2 3" key="1">
    <citation type="submission" date="2020-08" db="EMBL/GenBank/DDBJ databases">
        <title>Genomic Encyclopedia of Type Strains, Phase III (KMG-III): the genomes of soil and plant-associated and newly described type strains.</title>
        <authorList>
            <person name="Whitman W."/>
        </authorList>
    </citation>
    <scope>NUCLEOTIDE SEQUENCE [LARGE SCALE GENOMIC DNA]</scope>
    <source>
        <strain evidence="2 3">CECT 3273</strain>
    </source>
</reference>
<feature type="compositionally biased region" description="Polar residues" evidence="1">
    <location>
        <begin position="68"/>
        <end position="78"/>
    </location>
</feature>
<accession>A0A7W7PYA8</accession>
<keyword evidence="3" id="KW-1185">Reference proteome</keyword>
<feature type="region of interest" description="Disordered" evidence="1">
    <location>
        <begin position="17"/>
        <end position="99"/>
    </location>
</feature>
<organism evidence="2 3">
    <name type="scientific">Streptomyces griseomycini</name>
    <dbReference type="NCBI Taxonomy" id="66895"/>
    <lineage>
        <taxon>Bacteria</taxon>
        <taxon>Bacillati</taxon>
        <taxon>Actinomycetota</taxon>
        <taxon>Actinomycetes</taxon>
        <taxon>Kitasatosporales</taxon>
        <taxon>Streptomycetaceae</taxon>
        <taxon>Streptomyces</taxon>
    </lineage>
</organism>
<dbReference type="Proteomes" id="UP000579523">
    <property type="component" value="Unassembled WGS sequence"/>
</dbReference>
<protein>
    <submittedName>
        <fullName evidence="2">Uncharacterized protein</fullName>
    </submittedName>
</protein>
<evidence type="ECO:0000256" key="1">
    <source>
        <dbReference type="SAM" id="MobiDB-lite"/>
    </source>
</evidence>
<sequence length="201" mass="22044">MDEPRFTDPDLTAIWNFLRPSPTPVPPSADLARAPHRRTPDAQAIAAREGLDLGPELRRVLRRRPQPAKTQPRLTSPTEGAPAPGNTPQQQGPAASRAVERSRVMRLIAQLAPGLRHYQLRERTTAWAALQLTAPEMETWMRALGADGAAAARACRAFGIKPAALDVVLDGRQVRRRLREGATVTALLALAAERGIDLRRR</sequence>
<name>A0A7W7PYA8_9ACTN</name>
<evidence type="ECO:0000313" key="3">
    <source>
        <dbReference type="Proteomes" id="UP000579523"/>
    </source>
</evidence>
<comment type="caution">
    <text evidence="2">The sequence shown here is derived from an EMBL/GenBank/DDBJ whole genome shotgun (WGS) entry which is preliminary data.</text>
</comment>
<gene>
    <name evidence="2" type="ORF">FHS37_007654</name>
</gene>
<proteinExistence type="predicted"/>
<evidence type="ECO:0000313" key="2">
    <source>
        <dbReference type="EMBL" id="MBB4903557.1"/>
    </source>
</evidence>
<dbReference type="AlphaFoldDB" id="A0A7W7PYA8"/>
<dbReference type="EMBL" id="JACHJI010000033">
    <property type="protein sequence ID" value="MBB4903557.1"/>
    <property type="molecule type" value="Genomic_DNA"/>
</dbReference>